<evidence type="ECO:0000313" key="1">
    <source>
        <dbReference type="EMBL" id="RLE07712.1"/>
    </source>
</evidence>
<protein>
    <submittedName>
        <fullName evidence="1">Uncharacterized protein</fullName>
    </submittedName>
</protein>
<name>A0A497E2I2_UNCAE</name>
<sequence length="167" mass="19668">MAVGRFQVMATLQAARAFILGLPMDSAKSWGLNRAIFYAAAKRGFKKVQPPKEIILPRIKEKMKPELREKVVKTFKPYTLGDEMAYSVKINDKTYFLIGDRVQTPEDFSRQIESRFGENFEQAWEEAVNYCRKYDEGILRSQRYFYEMVYKPVRDKLAKQWTSLTRE</sequence>
<dbReference type="AlphaFoldDB" id="A0A497E2I2"/>
<dbReference type="Proteomes" id="UP000279422">
    <property type="component" value="Unassembled WGS sequence"/>
</dbReference>
<accession>A0A497E2I2</accession>
<reference evidence="1 2" key="1">
    <citation type="submission" date="2018-06" db="EMBL/GenBank/DDBJ databases">
        <title>Extensive metabolic versatility and redundancy in microbially diverse, dynamic hydrothermal sediments.</title>
        <authorList>
            <person name="Dombrowski N."/>
            <person name="Teske A."/>
            <person name="Baker B.J."/>
        </authorList>
    </citation>
    <scope>NUCLEOTIDE SEQUENCE [LARGE SCALE GENOMIC DNA]</scope>
    <source>
        <strain evidence="1">B47_G16</strain>
    </source>
</reference>
<gene>
    <name evidence="1" type="ORF">DRJ00_07645</name>
</gene>
<dbReference type="EMBL" id="QMPZ01000147">
    <property type="protein sequence ID" value="RLE07712.1"/>
    <property type="molecule type" value="Genomic_DNA"/>
</dbReference>
<comment type="caution">
    <text evidence="1">The sequence shown here is derived from an EMBL/GenBank/DDBJ whole genome shotgun (WGS) entry which is preliminary data.</text>
</comment>
<organism evidence="1 2">
    <name type="scientific">Aerophobetes bacterium</name>
    <dbReference type="NCBI Taxonomy" id="2030807"/>
    <lineage>
        <taxon>Bacteria</taxon>
        <taxon>Candidatus Aerophobota</taxon>
    </lineage>
</organism>
<evidence type="ECO:0000313" key="2">
    <source>
        <dbReference type="Proteomes" id="UP000279422"/>
    </source>
</evidence>
<proteinExistence type="predicted"/>